<organism evidence="2 3">
    <name type="scientific">Paramagnetospirillum kuznetsovii</name>
    <dbReference type="NCBI Taxonomy" id="2053833"/>
    <lineage>
        <taxon>Bacteria</taxon>
        <taxon>Pseudomonadati</taxon>
        <taxon>Pseudomonadota</taxon>
        <taxon>Alphaproteobacteria</taxon>
        <taxon>Rhodospirillales</taxon>
        <taxon>Magnetospirillaceae</taxon>
        <taxon>Paramagnetospirillum</taxon>
    </lineage>
</organism>
<evidence type="ECO:0000256" key="1">
    <source>
        <dbReference type="SAM" id="Phobius"/>
    </source>
</evidence>
<protein>
    <recommendedName>
        <fullName evidence="4">DUF2946 domain-containing protein</fullName>
    </recommendedName>
</protein>
<gene>
    <name evidence="2" type="ORF">CU669_10475</name>
</gene>
<keyword evidence="1" id="KW-0472">Membrane</keyword>
<dbReference type="AlphaFoldDB" id="A0A364NYW2"/>
<name>A0A364NYW2_9PROT</name>
<feature type="transmembrane region" description="Helical" evidence="1">
    <location>
        <begin position="21"/>
        <end position="40"/>
    </location>
</feature>
<keyword evidence="1" id="KW-1133">Transmembrane helix</keyword>
<comment type="caution">
    <text evidence="2">The sequence shown here is derived from an EMBL/GenBank/DDBJ whole genome shotgun (WGS) entry which is preliminary data.</text>
</comment>
<keyword evidence="1" id="KW-0812">Transmembrane</keyword>
<proteinExistence type="predicted"/>
<evidence type="ECO:0000313" key="3">
    <source>
        <dbReference type="Proteomes" id="UP000251075"/>
    </source>
</evidence>
<reference evidence="2 3" key="1">
    <citation type="submission" date="2017-11" db="EMBL/GenBank/DDBJ databases">
        <title>Draft genome sequence of magnetotactic bacterium Magnetospirillum kuznetsovii LBB-42.</title>
        <authorList>
            <person name="Grouzdev D.S."/>
            <person name="Rysina M.S."/>
            <person name="Baslerov R.V."/>
            <person name="Koziaeva V."/>
        </authorList>
    </citation>
    <scope>NUCLEOTIDE SEQUENCE [LARGE SCALE GENOMIC DNA]</scope>
    <source>
        <strain evidence="2 3">LBB-42</strain>
    </source>
</reference>
<dbReference type="Proteomes" id="UP000251075">
    <property type="component" value="Unassembled WGS sequence"/>
</dbReference>
<keyword evidence="3" id="KW-1185">Reference proteome</keyword>
<evidence type="ECO:0000313" key="2">
    <source>
        <dbReference type="EMBL" id="RAU22095.1"/>
    </source>
</evidence>
<dbReference type="OrthoDB" id="7348034at2"/>
<dbReference type="RefSeq" id="WP_112144375.1">
    <property type="nucleotide sequence ID" value="NZ_PGTO01000006.1"/>
</dbReference>
<evidence type="ECO:0008006" key="4">
    <source>
        <dbReference type="Google" id="ProtNLM"/>
    </source>
</evidence>
<dbReference type="InterPro" id="IPR021333">
    <property type="entry name" value="DUF2946"/>
</dbReference>
<sequence>MSLTRPTILKRQRSGKPSIRLLLVALVVVGFALQGLLPGLDLAFRGDFSRTAFGVEAAMCHSSSSGPAASDEEGTSDGHGCCLVCQTAGLTKVVPPFPTFKIPTAGTAELLIVGSASTRVDGRASRQNPARAPPVFVA</sequence>
<dbReference type="EMBL" id="PGTO01000006">
    <property type="protein sequence ID" value="RAU22095.1"/>
    <property type="molecule type" value="Genomic_DNA"/>
</dbReference>
<dbReference type="Pfam" id="PF11162">
    <property type="entry name" value="DUF2946"/>
    <property type="match status" value="1"/>
</dbReference>
<accession>A0A364NYW2</accession>